<dbReference type="SUPFAM" id="SSF56784">
    <property type="entry name" value="HAD-like"/>
    <property type="match status" value="1"/>
</dbReference>
<feature type="non-terminal residue" evidence="1">
    <location>
        <position position="282"/>
    </location>
</feature>
<dbReference type="InterPro" id="IPR010033">
    <property type="entry name" value="HAD_SF_ppase_IIIC"/>
</dbReference>
<dbReference type="InterPro" id="IPR010037">
    <property type="entry name" value="FkbH_domain"/>
</dbReference>
<sequence>AVRAYDDKMWFLARNPFSKDFLVALVVRYGQFIKTIFGKRKKCLVLDADNTLWGGIVGEDGVNGIELGHSYPGNVYRQIQQTAKQYSHQGVILALNSKNNIEDVKEVFDKHPDMVLEWDDFASVRVNWKSKVENMREIADELNIGIDGLVFVDDNPFEIEMMKQAYLEVQTIRFTDNVLRNLGLIRGLDAFQSMQILESDLEKTQQYKDNAKRNRLRMSKASLEDFYRSLEMRAEIRSCSELDIKRVAQLTQKTNQFNLTTRRYTEADVEQFVHSENCRVYT</sequence>
<feature type="non-terminal residue" evidence="1">
    <location>
        <position position="1"/>
    </location>
</feature>
<dbReference type="AlphaFoldDB" id="X1DNS6"/>
<organism evidence="1">
    <name type="scientific">marine sediment metagenome</name>
    <dbReference type="NCBI Taxonomy" id="412755"/>
    <lineage>
        <taxon>unclassified sequences</taxon>
        <taxon>metagenomes</taxon>
        <taxon>ecological metagenomes</taxon>
    </lineage>
</organism>
<name>X1DNS6_9ZZZZ</name>
<dbReference type="Gene3D" id="3.40.50.1000">
    <property type="entry name" value="HAD superfamily/HAD-like"/>
    <property type="match status" value="1"/>
</dbReference>
<dbReference type="EMBL" id="BART01025209">
    <property type="protein sequence ID" value="GAG98071.1"/>
    <property type="molecule type" value="Genomic_DNA"/>
</dbReference>
<dbReference type="NCBIfam" id="TIGR01681">
    <property type="entry name" value="HAD-SF-IIIC"/>
    <property type="match status" value="1"/>
</dbReference>
<dbReference type="InterPro" id="IPR023214">
    <property type="entry name" value="HAD_sf"/>
</dbReference>
<proteinExistence type="predicted"/>
<reference evidence="1" key="1">
    <citation type="journal article" date="2014" name="Front. Microbiol.">
        <title>High frequency of phylogenetically diverse reductive dehalogenase-homologous genes in deep subseafloor sedimentary metagenomes.</title>
        <authorList>
            <person name="Kawai M."/>
            <person name="Futagami T."/>
            <person name="Toyoda A."/>
            <person name="Takaki Y."/>
            <person name="Nishi S."/>
            <person name="Hori S."/>
            <person name="Arai W."/>
            <person name="Tsubouchi T."/>
            <person name="Morono Y."/>
            <person name="Uchiyama I."/>
            <person name="Ito T."/>
            <person name="Fujiyama A."/>
            <person name="Inagaki F."/>
            <person name="Takami H."/>
        </authorList>
    </citation>
    <scope>NUCLEOTIDE SEQUENCE</scope>
    <source>
        <strain evidence="1">Expedition CK06-06</strain>
    </source>
</reference>
<dbReference type="NCBIfam" id="TIGR01686">
    <property type="entry name" value="FkbH"/>
    <property type="match status" value="1"/>
</dbReference>
<dbReference type="InterPro" id="IPR036412">
    <property type="entry name" value="HAD-like_sf"/>
</dbReference>
<protein>
    <submittedName>
        <fullName evidence="1">Uncharacterized protein</fullName>
    </submittedName>
</protein>
<accession>X1DNS6</accession>
<comment type="caution">
    <text evidence="1">The sequence shown here is derived from an EMBL/GenBank/DDBJ whole genome shotgun (WGS) entry which is preliminary data.</text>
</comment>
<gene>
    <name evidence="1" type="ORF">S01H4_45301</name>
</gene>
<evidence type="ECO:0000313" key="1">
    <source>
        <dbReference type="EMBL" id="GAG98071.1"/>
    </source>
</evidence>